<dbReference type="Proteomes" id="UP001304769">
    <property type="component" value="Unassembled WGS sequence"/>
</dbReference>
<dbReference type="Gene3D" id="3.30.420.40">
    <property type="match status" value="2"/>
</dbReference>
<dbReference type="SUPFAM" id="SSF53067">
    <property type="entry name" value="Actin-like ATPase domain"/>
    <property type="match status" value="1"/>
</dbReference>
<evidence type="ECO:0000256" key="1">
    <source>
        <dbReference type="ARBA" id="ARBA00006479"/>
    </source>
</evidence>
<dbReference type="InterPro" id="IPR000600">
    <property type="entry name" value="ROK"/>
</dbReference>
<evidence type="ECO:0000313" key="3">
    <source>
        <dbReference type="Proteomes" id="UP001304769"/>
    </source>
</evidence>
<sequence>MDATPVHPSWLGEPGSTRDVLYRLLVEGPLSRSALAERLGLSAASLSRVTKPLLASGEIRETPDRHVGPTGRPTQPLEIDADRHHFIGVKITGTHVYAALVNLRTDVLASAQAPLESTEPQRVAELVALTAKELQEQHPVPVSGLGVCLGGQVLDGGEVGYAPFLHWENVPFARYLGGHTEIPVTVTNDLNALTLIEHWQGAGQGVANLVILTIGAGVGYGLVINNQLIHDANAGLGQVGHTPLDATGPTCDLGHRGCANVMLSIRNIETHASVSLGRVVRYDEVLQLAEAGDPLARAAVDQAGFALGRLLTIASGFAMPEKIILTGEGVGLAYTAADAVEAGRRQDRERHATAIPLECIEVDDIYWARGAALAAMQQPQP</sequence>
<proteinExistence type="inferred from homology"/>
<dbReference type="Gene3D" id="1.10.10.10">
    <property type="entry name" value="Winged helix-like DNA-binding domain superfamily/Winged helix DNA-binding domain"/>
    <property type="match status" value="1"/>
</dbReference>
<dbReference type="InterPro" id="IPR036390">
    <property type="entry name" value="WH_DNA-bd_sf"/>
</dbReference>
<comment type="caution">
    <text evidence="2">The sequence shown here is derived from an EMBL/GenBank/DDBJ whole genome shotgun (WGS) entry which is preliminary data.</text>
</comment>
<dbReference type="InterPro" id="IPR036388">
    <property type="entry name" value="WH-like_DNA-bd_sf"/>
</dbReference>
<dbReference type="PANTHER" id="PTHR18964:SF149">
    <property type="entry name" value="BIFUNCTIONAL UDP-N-ACETYLGLUCOSAMINE 2-EPIMERASE_N-ACETYLMANNOSAMINE KINASE"/>
    <property type="match status" value="1"/>
</dbReference>
<protein>
    <submittedName>
        <fullName evidence="2">ROK family transcriptional regulator</fullName>
    </submittedName>
</protein>
<dbReference type="SUPFAM" id="SSF46785">
    <property type="entry name" value="Winged helix' DNA-binding domain"/>
    <property type="match status" value="1"/>
</dbReference>
<accession>A0ABU5T7Y8</accession>
<name>A0ABU5T7Y8_9MICC</name>
<organism evidence="2 3">
    <name type="scientific">Sinomonas terricola</name>
    <dbReference type="NCBI Taxonomy" id="3110330"/>
    <lineage>
        <taxon>Bacteria</taxon>
        <taxon>Bacillati</taxon>
        <taxon>Actinomycetota</taxon>
        <taxon>Actinomycetes</taxon>
        <taxon>Micrococcales</taxon>
        <taxon>Micrococcaceae</taxon>
        <taxon>Sinomonas</taxon>
    </lineage>
</organism>
<dbReference type="PANTHER" id="PTHR18964">
    <property type="entry name" value="ROK (REPRESSOR, ORF, KINASE) FAMILY"/>
    <property type="match status" value="1"/>
</dbReference>
<reference evidence="2 3" key="1">
    <citation type="submission" date="2023-12" db="EMBL/GenBank/DDBJ databases">
        <title>Sinomonas terricola sp. nov, isolated from litchi orchard soil in Guangdong, PR China.</title>
        <authorList>
            <person name="Jiaxin W."/>
            <person name="Yang Z."/>
            <person name="Honghui Z."/>
        </authorList>
    </citation>
    <scope>NUCLEOTIDE SEQUENCE [LARGE SCALE GENOMIC DNA]</scope>
    <source>
        <strain evidence="2 3">JGH33</strain>
    </source>
</reference>
<keyword evidence="3" id="KW-1185">Reference proteome</keyword>
<dbReference type="Pfam" id="PF00480">
    <property type="entry name" value="ROK"/>
    <property type="match status" value="1"/>
</dbReference>
<comment type="similarity">
    <text evidence="1">Belongs to the ROK (NagC/XylR) family.</text>
</comment>
<evidence type="ECO:0000313" key="2">
    <source>
        <dbReference type="EMBL" id="MEA5455788.1"/>
    </source>
</evidence>
<dbReference type="RefSeq" id="WP_323279670.1">
    <property type="nucleotide sequence ID" value="NZ_JAYGGQ010000010.1"/>
</dbReference>
<gene>
    <name evidence="2" type="ORF">SPF06_13720</name>
</gene>
<dbReference type="InterPro" id="IPR043129">
    <property type="entry name" value="ATPase_NBD"/>
</dbReference>
<dbReference type="EMBL" id="JAYGGQ010000010">
    <property type="protein sequence ID" value="MEA5455788.1"/>
    <property type="molecule type" value="Genomic_DNA"/>
</dbReference>